<feature type="domain" description="WsaF C-terminal" evidence="2">
    <location>
        <begin position="509"/>
        <end position="645"/>
    </location>
</feature>
<dbReference type="GO" id="GO:0030247">
    <property type="term" value="F:polysaccharide binding"/>
    <property type="evidence" value="ECO:0007669"/>
    <property type="project" value="InterPro"/>
</dbReference>
<evidence type="ECO:0000259" key="2">
    <source>
        <dbReference type="Pfam" id="PF22772"/>
    </source>
</evidence>
<dbReference type="InterPro" id="IPR055050">
    <property type="entry name" value="WsaF_C"/>
</dbReference>
<dbReference type="InterPro" id="IPR048510">
    <property type="entry name" value="WsaF_N"/>
</dbReference>
<evidence type="ECO:0000313" key="3">
    <source>
        <dbReference type="EMBL" id="GEO99590.1"/>
    </source>
</evidence>
<dbReference type="Gene3D" id="3.40.50.2000">
    <property type="entry name" value="Glycogen Phosphorylase B"/>
    <property type="match status" value="1"/>
</dbReference>
<name>A0A512IPH9_9HYPH</name>
<feature type="domain" description="WsaF N-terminal" evidence="1">
    <location>
        <begin position="319"/>
        <end position="460"/>
    </location>
</feature>
<gene>
    <name evidence="3" type="ORF">MHA02_19780</name>
</gene>
<evidence type="ECO:0000259" key="1">
    <source>
        <dbReference type="Pfam" id="PF21374"/>
    </source>
</evidence>
<dbReference type="Proteomes" id="UP000321258">
    <property type="component" value="Unassembled WGS sequence"/>
</dbReference>
<dbReference type="OrthoDB" id="7220105at2"/>
<accession>A0A512IPH9</accession>
<comment type="caution">
    <text evidence="3">The sequence shown here is derived from an EMBL/GenBank/DDBJ whole genome shotgun (WGS) entry which is preliminary data.</text>
</comment>
<dbReference type="AlphaFoldDB" id="A0A512IPH9"/>
<dbReference type="Gene3D" id="3.40.50.11090">
    <property type="match status" value="1"/>
</dbReference>
<evidence type="ECO:0000313" key="4">
    <source>
        <dbReference type="Proteomes" id="UP000321258"/>
    </source>
</evidence>
<dbReference type="EMBL" id="BJZT01000019">
    <property type="protein sequence ID" value="GEO99590.1"/>
    <property type="molecule type" value="Genomic_DNA"/>
</dbReference>
<dbReference type="Pfam" id="PF22772">
    <property type="entry name" value="WsaF_C"/>
    <property type="match status" value="1"/>
</dbReference>
<keyword evidence="4" id="KW-1185">Reference proteome</keyword>
<sequence>MAAAANRDTLGRDVVESLTRGRQRFMEHSAKARSDISACFDKTWFSRRLDLRNRIDDPILVYFSDQGFRAFSINPLFDEAWYLDAYEDVAASVSSGMIYSGFTHFVIDGLHEGRAPNATMALAMSDQPPASDVRREDFDGPRYLDAHPFARKFLSHFPILGVYEFYYAYGRYFGHRAPERQNGQPVFDDLLPQHFDANYYKARYLPEEANAQDALPHYIAFGAAQGYSPSDAFDETWYRLFYTDVAAAVQAGTMRSAFHHYVVAGREEQRRPKHDMRYALEARMSGISEPKLLQRAKDIEKRMQALPHAISATAAPRVWFCLPNLNPDLSFGGYKAVFEFMKAVVRSGRQIGIFVTEDNSDGLDYFLYLEKDEALKRVVADAPYVNRSVGTKIEIGPNDIFVVYSVWDAYVVQPYLAHTRSKRFLLFAQEYEPIFYECGSARALTESAYDYAHVPLFNSRFLTNFFRGHGIGAFETAEAAEGRDFHVFEHVPTRLKTQPLSGRKTSWTLAFYARPEMHAARNLFELGYLALRRLCADGVFDASWQFFGLGGLTEDHELPLGGGHSLQMRQKMPLDMYETFMNNIDIGLSLMFAPHPSVVPFEFAATGAVVVTNVYENRAADDLEAICSNIVPCQATIDGVAAALREAVARAGDLERREANRLRLTDRRWDDVFDAKTLDTVFASLN</sequence>
<proteinExistence type="predicted"/>
<dbReference type="Pfam" id="PF21374">
    <property type="entry name" value="WsaF_N"/>
    <property type="match status" value="1"/>
</dbReference>
<protein>
    <submittedName>
        <fullName evidence="3">Uncharacterized protein</fullName>
    </submittedName>
</protein>
<organism evidence="3 4">
    <name type="scientific">Methylobacterium haplocladii</name>
    <dbReference type="NCBI Taxonomy" id="1176176"/>
    <lineage>
        <taxon>Bacteria</taxon>
        <taxon>Pseudomonadati</taxon>
        <taxon>Pseudomonadota</taxon>
        <taxon>Alphaproteobacteria</taxon>
        <taxon>Hyphomicrobiales</taxon>
        <taxon>Methylobacteriaceae</taxon>
        <taxon>Methylobacterium</taxon>
    </lineage>
</organism>
<dbReference type="RefSeq" id="WP_147078475.1">
    <property type="nucleotide sequence ID" value="NZ_BJZT01000019.1"/>
</dbReference>
<reference evidence="3 4" key="1">
    <citation type="submission" date="2019-07" db="EMBL/GenBank/DDBJ databases">
        <title>Whole genome shotgun sequence of Methylobacterium haplocladii NBRC 107714.</title>
        <authorList>
            <person name="Hosoyama A."/>
            <person name="Uohara A."/>
            <person name="Ohji S."/>
            <person name="Ichikawa N."/>
        </authorList>
    </citation>
    <scope>NUCLEOTIDE SEQUENCE [LARGE SCALE GENOMIC DNA]</scope>
    <source>
        <strain evidence="3 4">NBRC 107714</strain>
    </source>
</reference>